<sequence length="112" mass="12348">MTYRFLSRAALTFLCASLIISLFSCSGAKTVKIRAQSYLVEASTAIFAAPSGTENWIQAESTADKNEKFVWTFVFTTDKPAKSYDIKLVYTDGSFNIVKDITPKGNEIVSLS</sequence>
<dbReference type="EMBL" id="VSSQ01053024">
    <property type="protein sequence ID" value="MPN07062.1"/>
    <property type="molecule type" value="Genomic_DNA"/>
</dbReference>
<name>A0A645F0N7_9ZZZZ</name>
<dbReference type="AlphaFoldDB" id="A0A645F0N7"/>
<evidence type="ECO:0000313" key="1">
    <source>
        <dbReference type="EMBL" id="MPN07062.1"/>
    </source>
</evidence>
<proteinExistence type="predicted"/>
<comment type="caution">
    <text evidence="1">The sequence shown here is derived from an EMBL/GenBank/DDBJ whole genome shotgun (WGS) entry which is preliminary data.</text>
</comment>
<dbReference type="PROSITE" id="PS51257">
    <property type="entry name" value="PROKAR_LIPOPROTEIN"/>
    <property type="match status" value="1"/>
</dbReference>
<gene>
    <name evidence="1" type="ORF">SDC9_154321</name>
</gene>
<organism evidence="1">
    <name type="scientific">bioreactor metagenome</name>
    <dbReference type="NCBI Taxonomy" id="1076179"/>
    <lineage>
        <taxon>unclassified sequences</taxon>
        <taxon>metagenomes</taxon>
        <taxon>ecological metagenomes</taxon>
    </lineage>
</organism>
<accession>A0A645F0N7</accession>
<reference evidence="1" key="1">
    <citation type="submission" date="2019-08" db="EMBL/GenBank/DDBJ databases">
        <authorList>
            <person name="Kucharzyk K."/>
            <person name="Murdoch R.W."/>
            <person name="Higgins S."/>
            <person name="Loffler F."/>
        </authorList>
    </citation>
    <scope>NUCLEOTIDE SEQUENCE</scope>
</reference>
<protein>
    <submittedName>
        <fullName evidence="1">Uncharacterized protein</fullName>
    </submittedName>
</protein>